<dbReference type="InterPro" id="IPR024434">
    <property type="entry name" value="TSCPD_dom"/>
</dbReference>
<comment type="cofactor">
    <cofactor evidence="1">
        <name>adenosylcob(III)alamin</name>
        <dbReference type="ChEBI" id="CHEBI:18408"/>
    </cofactor>
</comment>
<evidence type="ECO:0000256" key="4">
    <source>
        <dbReference type="ARBA" id="ARBA00014409"/>
    </source>
</evidence>
<evidence type="ECO:0000256" key="12">
    <source>
        <dbReference type="ARBA" id="ARBA00047754"/>
    </source>
</evidence>
<evidence type="ECO:0000259" key="14">
    <source>
        <dbReference type="Pfam" id="PF12637"/>
    </source>
</evidence>
<dbReference type="Pfam" id="PF12637">
    <property type="entry name" value="TSCPD"/>
    <property type="match status" value="1"/>
</dbReference>
<feature type="domain" description="TSCPD" evidence="14">
    <location>
        <begin position="217"/>
        <end position="318"/>
    </location>
</feature>
<evidence type="ECO:0000256" key="11">
    <source>
        <dbReference type="ARBA" id="ARBA00033050"/>
    </source>
</evidence>
<keyword evidence="5" id="KW-0846">Cobalamin</keyword>
<dbReference type="InterPro" id="IPR050862">
    <property type="entry name" value="RdRp_reductase_class-2"/>
</dbReference>
<evidence type="ECO:0000313" key="15">
    <source>
        <dbReference type="EMBL" id="KKU43054.1"/>
    </source>
</evidence>
<proteinExistence type="inferred from homology"/>
<comment type="similarity">
    <text evidence="2">Belongs to the ribonucleoside diphosphate reductase class-2 family.</text>
</comment>
<dbReference type="EC" id="1.17.4.1" evidence="3"/>
<feature type="domain" description="Ribonucleotide reductase large subunit C-terminal" evidence="13">
    <location>
        <begin position="74"/>
        <end position="176"/>
    </location>
</feature>
<dbReference type="EMBL" id="LCMV01000038">
    <property type="protein sequence ID" value="KKU43054.1"/>
    <property type="molecule type" value="Genomic_DNA"/>
</dbReference>
<evidence type="ECO:0000259" key="13">
    <source>
        <dbReference type="Pfam" id="PF02867"/>
    </source>
</evidence>
<gene>
    <name evidence="15" type="ORF">UX60_C0038G0001</name>
</gene>
<evidence type="ECO:0000256" key="3">
    <source>
        <dbReference type="ARBA" id="ARBA00012274"/>
    </source>
</evidence>
<dbReference type="PANTHER" id="PTHR43371">
    <property type="entry name" value="VITAMIN B12-DEPENDENT RIBONUCLEOTIDE REDUCTASE"/>
    <property type="match status" value="1"/>
</dbReference>
<evidence type="ECO:0000256" key="10">
    <source>
        <dbReference type="ARBA" id="ARBA00025437"/>
    </source>
</evidence>
<evidence type="ECO:0000256" key="7">
    <source>
        <dbReference type="ARBA" id="ARBA00022741"/>
    </source>
</evidence>
<dbReference type="Gene3D" id="3.20.70.20">
    <property type="match status" value="1"/>
</dbReference>
<sequence length="435" mass="47236">VGVGRLDESTPINRTTLTAKGLTIDEIDKVEGTLLAAFDISFSFNRMVLGNDIFNRLGITDSEEKQFSFSLLGRLGFSQEEINQSNTIICGTQTLEGAPHLKDEHLAVFDCANRCGPTGKRFIAPLAHVRMMAAVQPFISGAISKTINMPYEATVEDVEEVYLQSWKLGLKALALYRDGSKLSQPLNTKKDKVGEGIEVVEKIVEKIVYAPKRRRMPDERRSITHKFSISGHKGNITAGLFDDGTLGEIFVTMAKQGSTISGLMDAFAKSVSVGLQYGVPLSMIVRQFANSRFEPYGFTTNPQIRIAKSIIDYIARYIGIKFLTPEEQIELGIKADVDSSNAQGQLDFNTPNVSTKTDEAVNGDISSDISSSVSESAPILEVATPTLTPEEPEIVSTIRQQQIDAPPCPSCGSLTFKTGTCYTCLSCGSTTGGCS</sequence>
<name>A0A0G1QDI2_9BACT</name>
<organism evidence="15 16">
    <name type="scientific">Berkelbacteria bacterium GW2011_GWA2_46_7</name>
    <dbReference type="NCBI Taxonomy" id="1618335"/>
    <lineage>
        <taxon>Bacteria</taxon>
        <taxon>Candidatus Berkelbacteria</taxon>
    </lineage>
</organism>
<evidence type="ECO:0000256" key="1">
    <source>
        <dbReference type="ARBA" id="ARBA00001922"/>
    </source>
</evidence>
<dbReference type="AlphaFoldDB" id="A0A0G1QDI2"/>
<comment type="catalytic activity">
    <reaction evidence="12">
        <text>a 2'-deoxyribonucleoside 5'-diphosphate + [thioredoxin]-disulfide + H2O = a ribonucleoside 5'-diphosphate + [thioredoxin]-dithiol</text>
        <dbReference type="Rhea" id="RHEA:23252"/>
        <dbReference type="Rhea" id="RHEA-COMP:10698"/>
        <dbReference type="Rhea" id="RHEA-COMP:10700"/>
        <dbReference type="ChEBI" id="CHEBI:15377"/>
        <dbReference type="ChEBI" id="CHEBI:29950"/>
        <dbReference type="ChEBI" id="CHEBI:50058"/>
        <dbReference type="ChEBI" id="CHEBI:57930"/>
        <dbReference type="ChEBI" id="CHEBI:73316"/>
        <dbReference type="EC" id="1.17.4.1"/>
    </reaction>
</comment>
<dbReference type="Pfam" id="PF02867">
    <property type="entry name" value="Ribonuc_red_lgC"/>
    <property type="match status" value="1"/>
</dbReference>
<evidence type="ECO:0000313" key="16">
    <source>
        <dbReference type="Proteomes" id="UP000034487"/>
    </source>
</evidence>
<evidence type="ECO:0000256" key="9">
    <source>
        <dbReference type="ARBA" id="ARBA00023285"/>
    </source>
</evidence>
<dbReference type="GO" id="GO:0004748">
    <property type="term" value="F:ribonucleoside-diphosphate reductase activity, thioredoxin disulfide as acceptor"/>
    <property type="evidence" value="ECO:0007669"/>
    <property type="project" value="UniProtKB-EC"/>
</dbReference>
<keyword evidence="7" id="KW-0547">Nucleotide-binding</keyword>
<evidence type="ECO:0000256" key="5">
    <source>
        <dbReference type="ARBA" id="ARBA00022628"/>
    </source>
</evidence>
<evidence type="ECO:0000256" key="8">
    <source>
        <dbReference type="ARBA" id="ARBA00023002"/>
    </source>
</evidence>
<dbReference type="Proteomes" id="UP000034487">
    <property type="component" value="Unassembled WGS sequence"/>
</dbReference>
<accession>A0A0G1QDI2</accession>
<comment type="caution">
    <text evidence="15">The sequence shown here is derived from an EMBL/GenBank/DDBJ whole genome shotgun (WGS) entry which is preliminary data.</text>
</comment>
<dbReference type="SUPFAM" id="SSF51998">
    <property type="entry name" value="PFL-like glycyl radical enzymes"/>
    <property type="match status" value="1"/>
</dbReference>
<keyword evidence="9" id="KW-0170">Cobalt</keyword>
<keyword evidence="8" id="KW-0560">Oxidoreductase</keyword>
<feature type="non-terminal residue" evidence="15">
    <location>
        <position position="1"/>
    </location>
</feature>
<dbReference type="InterPro" id="IPR000788">
    <property type="entry name" value="RNR_lg_C"/>
</dbReference>
<dbReference type="GO" id="GO:0000166">
    <property type="term" value="F:nucleotide binding"/>
    <property type="evidence" value="ECO:0007669"/>
    <property type="project" value="UniProtKB-KW"/>
</dbReference>
<comment type="function">
    <text evidence="10">Catalyzes the reduction of ribonucleotides to deoxyribonucleotides. May function to provide a pool of deoxyribonucleotide precursors for DNA repair during oxygen limitation and/or for immediate growth after restoration of oxygen.</text>
</comment>
<protein>
    <recommendedName>
        <fullName evidence="4">Vitamin B12-dependent ribonucleotide reductase</fullName>
        <ecNumber evidence="3">1.17.4.1</ecNumber>
    </recommendedName>
    <alternativeName>
        <fullName evidence="11">Ribonucleoside-diphosphate reductase NrdJ</fullName>
    </alternativeName>
</protein>
<dbReference type="GO" id="GO:0071897">
    <property type="term" value="P:DNA biosynthetic process"/>
    <property type="evidence" value="ECO:0007669"/>
    <property type="project" value="UniProtKB-KW"/>
</dbReference>
<dbReference type="GO" id="GO:0031419">
    <property type="term" value="F:cobalamin binding"/>
    <property type="evidence" value="ECO:0007669"/>
    <property type="project" value="UniProtKB-KW"/>
</dbReference>
<dbReference type="PANTHER" id="PTHR43371:SF1">
    <property type="entry name" value="RIBONUCLEOSIDE-DIPHOSPHATE REDUCTASE"/>
    <property type="match status" value="1"/>
</dbReference>
<reference evidence="15 16" key="1">
    <citation type="journal article" date="2015" name="Nature">
        <title>rRNA introns, odd ribosomes, and small enigmatic genomes across a large radiation of phyla.</title>
        <authorList>
            <person name="Brown C.T."/>
            <person name="Hug L.A."/>
            <person name="Thomas B.C."/>
            <person name="Sharon I."/>
            <person name="Castelle C.J."/>
            <person name="Singh A."/>
            <person name="Wilkins M.J."/>
            <person name="Williams K.H."/>
            <person name="Banfield J.F."/>
        </authorList>
    </citation>
    <scope>NUCLEOTIDE SEQUENCE [LARGE SCALE GENOMIC DNA]</scope>
</reference>
<evidence type="ECO:0000256" key="2">
    <source>
        <dbReference type="ARBA" id="ARBA00007405"/>
    </source>
</evidence>
<keyword evidence="6" id="KW-0237">DNA synthesis</keyword>
<dbReference type="PATRIC" id="fig|1618335.3.peg.430"/>
<evidence type="ECO:0000256" key="6">
    <source>
        <dbReference type="ARBA" id="ARBA00022634"/>
    </source>
</evidence>